<keyword evidence="2 3" id="KW-0456">Lyase</keyword>
<protein>
    <recommendedName>
        <fullName evidence="4">Amidohydrolase-related domain-containing protein</fullName>
    </recommendedName>
</protein>
<dbReference type="EMBL" id="VXIS01000019">
    <property type="protein sequence ID" value="KAA8912877.1"/>
    <property type="molecule type" value="Genomic_DNA"/>
</dbReference>
<keyword evidence="6" id="KW-1185">Reference proteome</keyword>
<evidence type="ECO:0000259" key="4">
    <source>
        <dbReference type="Pfam" id="PF04909"/>
    </source>
</evidence>
<dbReference type="GO" id="GO:0016787">
    <property type="term" value="F:hydrolase activity"/>
    <property type="evidence" value="ECO:0007669"/>
    <property type="project" value="InterPro"/>
</dbReference>
<evidence type="ECO:0000256" key="3">
    <source>
        <dbReference type="RuleBase" id="RU366045"/>
    </source>
</evidence>
<dbReference type="InterPro" id="IPR006680">
    <property type="entry name" value="Amidohydro-rel"/>
</dbReference>
<dbReference type="Gene3D" id="3.20.20.140">
    <property type="entry name" value="Metal-dependent hydrolases"/>
    <property type="match status" value="1"/>
</dbReference>
<proteinExistence type="inferred from homology"/>
<comment type="similarity">
    <text evidence="3">Belongs to the metallo-dependent hydrolases superfamily.</text>
</comment>
<gene>
    <name evidence="5" type="ORF">FN846DRAFT_217892</name>
</gene>
<dbReference type="PANTHER" id="PTHR21240:SF28">
    <property type="entry name" value="ISO-OROTATE DECARBOXYLASE (EUROFUNG)"/>
    <property type="match status" value="1"/>
</dbReference>
<dbReference type="SUPFAM" id="SSF51556">
    <property type="entry name" value="Metallo-dependent hydrolases"/>
    <property type="match status" value="1"/>
</dbReference>
<sequence length="367" mass="40381">MATPIVDVHTHVYPPKYVELLKSRSEVPYIRTFDSDLTARLIILPREDDPSTPSTARGRPIGPEYFDIAKKIAFMDQHGIDISVISQANPWLDFLSASEATDAAVEVNDDINNMCEKYPGRLFAFGTLPVKAGAEACVREIKRLKGLKWMRGVVLGTGGMGQGLDDPKMECVYTTLEEAELPVFLHPHYGLPSEVYGPRAGEYGHVLPLSLGFPIETTIAVTRMIVSGVFDRHLALTLLLAHSGGTLPFLAGRLESCILHDAHLKKLGKLEKRRDIWDILKKNILLDAVVYSGVGVRAAVEASGEDRLLFGTDHPFFPPLEDEDTHQEWLSVATNYAAINKVFEGDKEKGGAVLGGNALRLLKLQAE</sequence>
<dbReference type="GO" id="GO:0019748">
    <property type="term" value="P:secondary metabolic process"/>
    <property type="evidence" value="ECO:0007669"/>
    <property type="project" value="TreeGrafter"/>
</dbReference>
<dbReference type="Pfam" id="PF04909">
    <property type="entry name" value="Amidohydro_2"/>
    <property type="match status" value="1"/>
</dbReference>
<dbReference type="InterPro" id="IPR032466">
    <property type="entry name" value="Metal_Hydrolase"/>
</dbReference>
<name>A0A5J5F792_9PEZI</name>
<comment type="caution">
    <text evidence="5">The sequence shown here is derived from an EMBL/GenBank/DDBJ whole genome shotgun (WGS) entry which is preliminary data.</text>
</comment>
<evidence type="ECO:0000313" key="6">
    <source>
        <dbReference type="Proteomes" id="UP000326924"/>
    </source>
</evidence>
<dbReference type="GO" id="GO:0005829">
    <property type="term" value="C:cytosol"/>
    <property type="evidence" value="ECO:0007669"/>
    <property type="project" value="TreeGrafter"/>
</dbReference>
<evidence type="ECO:0000313" key="5">
    <source>
        <dbReference type="EMBL" id="KAA8912877.1"/>
    </source>
</evidence>
<dbReference type="Proteomes" id="UP000326924">
    <property type="component" value="Unassembled WGS sequence"/>
</dbReference>
<feature type="domain" description="Amidohydrolase-related" evidence="4">
    <location>
        <begin position="6"/>
        <end position="364"/>
    </location>
</feature>
<dbReference type="FunFam" id="3.20.20.140:FF:000055">
    <property type="entry name" value="Uracil-5-carboxylate decarboxylase"/>
    <property type="match status" value="1"/>
</dbReference>
<keyword evidence="1 3" id="KW-0210">Decarboxylase</keyword>
<reference evidence="5 6" key="1">
    <citation type="submission" date="2019-09" db="EMBL/GenBank/DDBJ databases">
        <title>Draft genome of the ectomycorrhizal ascomycete Sphaerosporella brunnea.</title>
        <authorList>
            <consortium name="DOE Joint Genome Institute"/>
            <person name="Benucci G.M."/>
            <person name="Marozzi G."/>
            <person name="Antonielli L."/>
            <person name="Sanchez S."/>
            <person name="Marco P."/>
            <person name="Wang X."/>
            <person name="Falini L.B."/>
            <person name="Barry K."/>
            <person name="Haridas S."/>
            <person name="Lipzen A."/>
            <person name="Labutti K."/>
            <person name="Grigoriev I.V."/>
            <person name="Murat C."/>
            <person name="Martin F."/>
            <person name="Albertini E."/>
            <person name="Donnini D."/>
            <person name="Bonito G."/>
        </authorList>
    </citation>
    <scope>NUCLEOTIDE SEQUENCE [LARGE SCALE GENOMIC DNA]</scope>
    <source>
        <strain evidence="5 6">Sb_GMNB300</strain>
    </source>
</reference>
<dbReference type="InParanoid" id="A0A5J5F792"/>
<dbReference type="OrthoDB" id="191270at2759"/>
<dbReference type="GO" id="GO:0016831">
    <property type="term" value="F:carboxy-lyase activity"/>
    <property type="evidence" value="ECO:0007669"/>
    <property type="project" value="UniProtKB-KW"/>
</dbReference>
<dbReference type="AlphaFoldDB" id="A0A5J5F792"/>
<accession>A0A5J5F792</accession>
<evidence type="ECO:0000256" key="2">
    <source>
        <dbReference type="ARBA" id="ARBA00023239"/>
    </source>
</evidence>
<evidence type="ECO:0000256" key="1">
    <source>
        <dbReference type="ARBA" id="ARBA00022793"/>
    </source>
</evidence>
<dbReference type="PANTHER" id="PTHR21240">
    <property type="entry name" value="2-AMINO-3-CARBOXYLMUCONATE-6-SEMIALDEHYDE DECARBOXYLASE"/>
    <property type="match status" value="1"/>
</dbReference>
<organism evidence="5 6">
    <name type="scientific">Sphaerosporella brunnea</name>
    <dbReference type="NCBI Taxonomy" id="1250544"/>
    <lineage>
        <taxon>Eukaryota</taxon>
        <taxon>Fungi</taxon>
        <taxon>Dikarya</taxon>
        <taxon>Ascomycota</taxon>
        <taxon>Pezizomycotina</taxon>
        <taxon>Pezizomycetes</taxon>
        <taxon>Pezizales</taxon>
        <taxon>Pyronemataceae</taxon>
        <taxon>Sphaerosporella</taxon>
    </lineage>
</organism>
<dbReference type="InterPro" id="IPR032465">
    <property type="entry name" value="ACMSD"/>
</dbReference>